<organism evidence="2">
    <name type="scientific">Pithovirus LCPAC202</name>
    <dbReference type="NCBI Taxonomy" id="2506592"/>
    <lineage>
        <taxon>Viruses</taxon>
        <taxon>Pithoviruses</taxon>
    </lineage>
</organism>
<sequence>MEPADLNLNSSTVLSAAEGPTGTTNTILPYQQQETTESVDLPNSLFQIGVSVAESLETKSGTENIRSIVTKVLKIPNDGSWEIVNSDGYLVMIHYVNDYADLTISGKLRGVVVDVKRRIRVADSYGYTPTAVYDALIPNNENQLVLVDRAGLTHCINKNDQIKHGLEGVLIRVFKWEGKVYYSSHRRFDISKSRWGDSLPFFTIYGMLGGPDGSELFPENEMFSRTVHFFLAEHPGLLHVTKSQVGTGVLYHLGYRTMWSIDPVDSPFKTTDEDGNPRLSPDQTKESWLRDERINLGFVSSVVYVPKTRPTIPNFIESEERIKSNSPPEIVSLPNISYAKANTLLRYGYYKPSDDEHVDSRLRTGEFIVIYKSDGTLLRVESTAYRWRANTTDDNPNRRHRFYQLTDAATRLYPDHVGRFRSLFPPMNIYRIDDVKKMLSETPIILWNRLRIETAPKADLTNDSDRLNEIKTFEQRVYNIWASLLMASPVNRQSEVVDYYKDYFNDRARLIYWIAKLQKEGYPEGEEDPDPKLVTIIRKVRVQTQNVLSRRTAKDGKRKLNYDEIFEQELTLRIKLEPGRDHYRLVVLMKKSIARAMNPPDS</sequence>
<dbReference type="GO" id="GO:0016301">
    <property type="term" value="F:kinase activity"/>
    <property type="evidence" value="ECO:0007669"/>
    <property type="project" value="UniProtKB-KW"/>
</dbReference>
<protein>
    <submittedName>
        <fullName evidence="2">RNA ligase with polynucleotide kinase domain</fullName>
    </submittedName>
</protein>
<gene>
    <name evidence="2" type="ORF">LCPAC202_02010</name>
</gene>
<feature type="region of interest" description="Disordered" evidence="1">
    <location>
        <begin position="1"/>
        <end position="26"/>
    </location>
</feature>
<keyword evidence="2" id="KW-0436">Ligase</keyword>
<keyword evidence="2" id="KW-0418">Kinase</keyword>
<dbReference type="GO" id="GO:0016874">
    <property type="term" value="F:ligase activity"/>
    <property type="evidence" value="ECO:0007669"/>
    <property type="project" value="UniProtKB-KW"/>
</dbReference>
<name>A0A481Z637_9VIRU</name>
<dbReference type="EMBL" id="MK500516">
    <property type="protein sequence ID" value="QBK91227.1"/>
    <property type="molecule type" value="Genomic_DNA"/>
</dbReference>
<reference evidence="2" key="1">
    <citation type="journal article" date="2019" name="MBio">
        <title>Virus Genomes from Deep Sea Sediments Expand the Ocean Megavirome and Support Independent Origins of Viral Gigantism.</title>
        <authorList>
            <person name="Backstrom D."/>
            <person name="Yutin N."/>
            <person name="Jorgensen S.L."/>
            <person name="Dharamshi J."/>
            <person name="Homa F."/>
            <person name="Zaremba-Niedwiedzka K."/>
            <person name="Spang A."/>
            <person name="Wolf Y.I."/>
            <person name="Koonin E.V."/>
            <person name="Ettema T.J."/>
        </authorList>
    </citation>
    <scope>NUCLEOTIDE SEQUENCE</scope>
</reference>
<proteinExistence type="predicted"/>
<evidence type="ECO:0000313" key="2">
    <source>
        <dbReference type="EMBL" id="QBK91227.1"/>
    </source>
</evidence>
<evidence type="ECO:0000256" key="1">
    <source>
        <dbReference type="SAM" id="MobiDB-lite"/>
    </source>
</evidence>
<accession>A0A481Z637</accession>
<keyword evidence="2" id="KW-0808">Transferase</keyword>